<keyword evidence="3 6" id="KW-0460">Magnesium</keyword>
<name>A0A6M0RN99_9CYAN</name>
<feature type="domain" description="Thiamine pyrophosphate enzyme TPP-binding" evidence="7">
    <location>
        <begin position="435"/>
        <end position="548"/>
    </location>
</feature>
<keyword evidence="11" id="KW-1185">Reference proteome</keyword>
<dbReference type="AlphaFoldDB" id="A0A6M0RN99"/>
<feature type="domain" description="Thiamine pyrophosphate enzyme N-terminal TPP-binding" evidence="8">
    <location>
        <begin position="14"/>
        <end position="127"/>
    </location>
</feature>
<proteinExistence type="inferred from homology"/>
<dbReference type="Proteomes" id="UP000481033">
    <property type="component" value="Unassembled WGS sequence"/>
</dbReference>
<dbReference type="NCBIfam" id="TIGR00173">
    <property type="entry name" value="menD"/>
    <property type="match status" value="1"/>
</dbReference>
<dbReference type="InterPro" id="IPR004433">
    <property type="entry name" value="MenaQ_synth_MenD"/>
</dbReference>
<dbReference type="PANTHER" id="PTHR42916">
    <property type="entry name" value="2-SUCCINYL-5-ENOLPYRUVYL-6-HYDROXY-3-CYCLOHEXENE-1-CARBOXYLATE SYNTHASE"/>
    <property type="match status" value="1"/>
</dbReference>
<dbReference type="PANTHER" id="PTHR42916:SF1">
    <property type="entry name" value="PROTEIN PHYLLO, CHLOROPLASTIC"/>
    <property type="match status" value="1"/>
</dbReference>
<gene>
    <name evidence="6" type="primary">menD</name>
    <name evidence="10" type="ORF">DXZ20_19420</name>
</gene>
<comment type="subunit">
    <text evidence="6">Homodimer.</text>
</comment>
<dbReference type="InterPro" id="IPR012001">
    <property type="entry name" value="Thiamin_PyroP_enz_TPP-bd_dom"/>
</dbReference>
<comment type="similarity">
    <text evidence="6">Belongs to the TPP enzyme family. MenD subfamily.</text>
</comment>
<evidence type="ECO:0000259" key="8">
    <source>
        <dbReference type="Pfam" id="PF02776"/>
    </source>
</evidence>
<dbReference type="GO" id="GO:0009234">
    <property type="term" value="P:menaquinone biosynthetic process"/>
    <property type="evidence" value="ECO:0007669"/>
    <property type="project" value="InterPro"/>
</dbReference>
<dbReference type="CDD" id="cd02009">
    <property type="entry name" value="TPP_SHCHC_synthase"/>
    <property type="match status" value="1"/>
</dbReference>
<organism evidence="10 11">
    <name type="scientific">Adonisia turfae CCMR0081</name>
    <dbReference type="NCBI Taxonomy" id="2292702"/>
    <lineage>
        <taxon>Bacteria</taxon>
        <taxon>Bacillati</taxon>
        <taxon>Cyanobacteriota</taxon>
        <taxon>Adonisia</taxon>
        <taxon>Adonisia turfae</taxon>
    </lineage>
</organism>
<evidence type="ECO:0000259" key="9">
    <source>
        <dbReference type="Pfam" id="PF16582"/>
    </source>
</evidence>
<evidence type="ECO:0000256" key="3">
    <source>
        <dbReference type="ARBA" id="ARBA00022842"/>
    </source>
</evidence>
<comment type="cofactor">
    <cofactor evidence="6">
        <name>thiamine diphosphate</name>
        <dbReference type="ChEBI" id="CHEBI:58937"/>
    </cofactor>
    <text evidence="6">Binds 1 thiamine pyrophosphate per subunit.</text>
</comment>
<protein>
    <recommendedName>
        <fullName evidence="6">2-succinyl-5-enolpyruvyl-6-hydroxy-3-cyclohexene-1-carboxylate synthase</fullName>
        <shortName evidence="6">SEPHCHC synthase</shortName>
        <ecNumber evidence="6">2.2.1.9</ecNumber>
    </recommendedName>
</protein>
<keyword evidence="4 6" id="KW-0786">Thiamine pyrophosphate</keyword>
<evidence type="ECO:0000256" key="6">
    <source>
        <dbReference type="HAMAP-Rule" id="MF_01659"/>
    </source>
</evidence>
<dbReference type="Gene3D" id="3.40.50.1220">
    <property type="entry name" value="TPP-binding domain"/>
    <property type="match status" value="1"/>
</dbReference>
<dbReference type="Pfam" id="PF02776">
    <property type="entry name" value="TPP_enzyme_N"/>
    <property type="match status" value="1"/>
</dbReference>
<dbReference type="InterPro" id="IPR032264">
    <property type="entry name" value="MenD_middle"/>
</dbReference>
<evidence type="ECO:0000256" key="2">
    <source>
        <dbReference type="ARBA" id="ARBA00022723"/>
    </source>
</evidence>
<dbReference type="GO" id="GO:0070204">
    <property type="term" value="F:2-succinyl-5-enolpyruvyl-6-hydroxy-3-cyclohexene-1-carboxylic-acid synthase activity"/>
    <property type="evidence" value="ECO:0007669"/>
    <property type="project" value="UniProtKB-UniRule"/>
</dbReference>
<evidence type="ECO:0000313" key="11">
    <source>
        <dbReference type="Proteomes" id="UP000481033"/>
    </source>
</evidence>
<dbReference type="InterPro" id="IPR011766">
    <property type="entry name" value="TPP_enzyme_TPP-bd"/>
</dbReference>
<dbReference type="GO" id="GO:0042372">
    <property type="term" value="P:phylloquinone biosynthetic process"/>
    <property type="evidence" value="ECO:0007669"/>
    <property type="project" value="UniProtKB-UniRule"/>
</dbReference>
<dbReference type="UniPathway" id="UPA01057">
    <property type="reaction ID" value="UER00164"/>
</dbReference>
<feature type="domain" description="Menaquinone biosynthesis protein MenD middle" evidence="9">
    <location>
        <begin position="209"/>
        <end position="403"/>
    </location>
</feature>
<dbReference type="EC" id="2.2.1.9" evidence="6"/>
<evidence type="ECO:0000256" key="5">
    <source>
        <dbReference type="ARBA" id="ARBA00023211"/>
    </source>
</evidence>
<comment type="cofactor">
    <cofactor evidence="6">
        <name>Mg(2+)</name>
        <dbReference type="ChEBI" id="CHEBI:18420"/>
    </cofactor>
    <cofactor evidence="6">
        <name>Mn(2+)</name>
        <dbReference type="ChEBI" id="CHEBI:29035"/>
    </cofactor>
</comment>
<dbReference type="Pfam" id="PF16582">
    <property type="entry name" value="TPP_enzyme_M_2"/>
    <property type="match status" value="1"/>
</dbReference>
<keyword evidence="1 6" id="KW-0808">Transferase</keyword>
<reference evidence="10 11" key="1">
    <citation type="journal article" date="2020" name="Microb. Ecol.">
        <title>Ecogenomics of the Marine Benthic Filamentous Cyanobacterium Adonisia.</title>
        <authorList>
            <person name="Walter J.M."/>
            <person name="Coutinho F.H."/>
            <person name="Leomil L."/>
            <person name="Hargreaves P.I."/>
            <person name="Campeao M.E."/>
            <person name="Vieira V.V."/>
            <person name="Silva B.S."/>
            <person name="Fistarol G.O."/>
            <person name="Salomon P.S."/>
            <person name="Sawabe T."/>
            <person name="Mino S."/>
            <person name="Hosokawa M."/>
            <person name="Miyashita H."/>
            <person name="Maruyama F."/>
            <person name="van Verk M.C."/>
            <person name="Dutilh B.E."/>
            <person name="Thompson C.C."/>
            <person name="Thompson F.L."/>
        </authorList>
    </citation>
    <scope>NUCLEOTIDE SEQUENCE [LARGE SCALE GENOMIC DNA]</scope>
    <source>
        <strain evidence="10 11">CCMR0081</strain>
    </source>
</reference>
<dbReference type="Gene3D" id="3.40.50.970">
    <property type="match status" value="2"/>
</dbReference>
<dbReference type="EMBL" id="QXHD01000004">
    <property type="protein sequence ID" value="NEZ57775.1"/>
    <property type="molecule type" value="Genomic_DNA"/>
</dbReference>
<keyword evidence="5 6" id="KW-0464">Manganese</keyword>
<dbReference type="HAMAP" id="MF_01659">
    <property type="entry name" value="MenD"/>
    <property type="match status" value="1"/>
</dbReference>
<dbReference type="GO" id="GO:0000287">
    <property type="term" value="F:magnesium ion binding"/>
    <property type="evidence" value="ECO:0007669"/>
    <property type="project" value="UniProtKB-UniRule"/>
</dbReference>
<comment type="function">
    <text evidence="6">Catalyzes the thiamine diphosphate-dependent decarboxylation of 2-oxoglutarate and the subsequent addition of the resulting succinic semialdehyde-thiamine pyrophosphate anion to isochorismate to yield 2-succinyl-5-enolpyruvyl-6-hydroxy-3-cyclohexene-1-carboxylate (SEPHCHC).</text>
</comment>
<evidence type="ECO:0000256" key="1">
    <source>
        <dbReference type="ARBA" id="ARBA00022679"/>
    </source>
</evidence>
<keyword evidence="2 6" id="KW-0479">Metal-binding</keyword>
<comment type="pathway">
    <text evidence="6">Quinol/quinone metabolism; 1,4-dihydroxy-2-naphthoate biosynthesis; 1,4-dihydroxy-2-naphthoate from chorismate: step 2/7.</text>
</comment>
<accession>A0A6M0RN99</accession>
<dbReference type="GO" id="GO:0030976">
    <property type="term" value="F:thiamine pyrophosphate binding"/>
    <property type="evidence" value="ECO:0007669"/>
    <property type="project" value="UniProtKB-UniRule"/>
</dbReference>
<evidence type="ECO:0000259" key="7">
    <source>
        <dbReference type="Pfam" id="PF02775"/>
    </source>
</evidence>
<dbReference type="GO" id="GO:0030145">
    <property type="term" value="F:manganese ion binding"/>
    <property type="evidence" value="ECO:0007669"/>
    <property type="project" value="UniProtKB-UniRule"/>
</dbReference>
<evidence type="ECO:0000256" key="4">
    <source>
        <dbReference type="ARBA" id="ARBA00023052"/>
    </source>
</evidence>
<sequence length="608" mass="67674">MNTLDYRNTNTLWASVIVETLSRLGLTTAIICPGSRSTPLTVALVRHPKIETLPILDERSASFFALGRAKRSHQPVALVCTSGTAGANFYPAVIEAKESHVPLILLTADRPPEMRACASGQTIDQQKLFGDFVNSYTEMAIPNIGLLNYARQTIVQTWVKVLYPIPGPIQLNCPFQNPLAPLSETLDLNIEENSFFEAVSPPILGQVTTNVLPKTLLDSWVNNNRGIIVAGPALPQNPEAYCRAVAQLSQTLGWPVLAESLSPLRNYQSLNPYLVSTYDTLLRHHGEKLIPEKVIQLGPLPTSKVLRQWLRQQQPYTYQVSPYALNVDPLHGRTQRLEISVECLGELIATAKYAEKCDSQTNQYCQTWINCDRTLEQHISQTLQTIQTPFEGKISWILSQYLPEGTPLIIANSMPIRDMESFWQPNDRHIQPYFSRGANGIDGTLSTAMGIAHNNQNSLLLTGDLAFLHDTNGLLNARHINGSLTVILINNQGGGIFEMLPIADFEPPFEQYFAAPQTVDIANLCCAYGVQHTLINTWEQLIQYIKNLAINNYPPLQVLEVRTNRKADAHWRKTQLISLAKVVRHQESGASVVPDPDARFSTSLKFPG</sequence>
<comment type="caution">
    <text evidence="10">The sequence shown here is derived from an EMBL/GenBank/DDBJ whole genome shotgun (WGS) entry which is preliminary data.</text>
</comment>
<dbReference type="Pfam" id="PF02775">
    <property type="entry name" value="TPP_enzyme_C"/>
    <property type="match status" value="1"/>
</dbReference>
<dbReference type="InterPro" id="IPR029061">
    <property type="entry name" value="THDP-binding"/>
</dbReference>
<dbReference type="SUPFAM" id="SSF52518">
    <property type="entry name" value="Thiamin diphosphate-binding fold (THDP-binding)"/>
    <property type="match status" value="2"/>
</dbReference>
<dbReference type="RefSeq" id="WP_163659096.1">
    <property type="nucleotide sequence ID" value="NZ_QXHD01000004.1"/>
</dbReference>
<comment type="catalytic activity">
    <reaction evidence="6">
        <text>isochorismate + 2-oxoglutarate + H(+) = 5-enolpyruvoyl-6-hydroxy-2-succinyl-cyclohex-3-ene-1-carboxylate + CO2</text>
        <dbReference type="Rhea" id="RHEA:25593"/>
        <dbReference type="ChEBI" id="CHEBI:15378"/>
        <dbReference type="ChEBI" id="CHEBI:16526"/>
        <dbReference type="ChEBI" id="CHEBI:16810"/>
        <dbReference type="ChEBI" id="CHEBI:29780"/>
        <dbReference type="ChEBI" id="CHEBI:58818"/>
        <dbReference type="EC" id="2.2.1.9"/>
    </reaction>
</comment>
<comment type="pathway">
    <text evidence="6">Cofactor biosynthesis; phylloquinone biosynthesis.</text>
</comment>
<dbReference type="UniPathway" id="UPA00995"/>
<evidence type="ECO:0000313" key="10">
    <source>
        <dbReference type="EMBL" id="NEZ57775.1"/>
    </source>
</evidence>
<dbReference type="PIRSF" id="PIRSF004983">
    <property type="entry name" value="MenD"/>
    <property type="match status" value="1"/>
</dbReference>
<dbReference type="CDD" id="cd07037">
    <property type="entry name" value="TPP_PYR_MenD"/>
    <property type="match status" value="1"/>
</dbReference>